<sequence>MADGKITRIGRCYACRETFGYDPDTVTTVLIDPQTRLPPGMTPFGTRRQPSPAALARAEREPICPRCVERARRFREEQTADPSAGWPTWRRDQGDSGSQAP</sequence>
<accession>A0A941AKW3</accession>
<proteinExistence type="predicted"/>
<comment type="caution">
    <text evidence="2">The sequence shown here is derived from an EMBL/GenBank/DDBJ whole genome shotgun (WGS) entry which is preliminary data.</text>
</comment>
<keyword evidence="3" id="KW-1185">Reference proteome</keyword>
<dbReference type="AlphaFoldDB" id="A0A941AKW3"/>
<name>A0A941AKW3_9ACTN</name>
<feature type="region of interest" description="Disordered" evidence="1">
    <location>
        <begin position="75"/>
        <end position="101"/>
    </location>
</feature>
<evidence type="ECO:0000313" key="3">
    <source>
        <dbReference type="Proteomes" id="UP000674234"/>
    </source>
</evidence>
<organism evidence="2 3">
    <name type="scientific">Microbispora oryzae</name>
    <dbReference type="NCBI Taxonomy" id="2806554"/>
    <lineage>
        <taxon>Bacteria</taxon>
        <taxon>Bacillati</taxon>
        <taxon>Actinomycetota</taxon>
        <taxon>Actinomycetes</taxon>
        <taxon>Streptosporangiales</taxon>
        <taxon>Streptosporangiaceae</taxon>
        <taxon>Microbispora</taxon>
    </lineage>
</organism>
<dbReference type="RefSeq" id="WP_210157817.1">
    <property type="nucleotide sequence ID" value="NZ_JAFCNB010000012.1"/>
</dbReference>
<reference evidence="2" key="1">
    <citation type="submission" date="2021-02" db="EMBL/GenBank/DDBJ databases">
        <title>Draft genome sequence of Microbispora sp. RL4-1S isolated from rice leaves in Thailand.</title>
        <authorList>
            <person name="Muangham S."/>
            <person name="Duangmal K."/>
        </authorList>
    </citation>
    <scope>NUCLEOTIDE SEQUENCE</scope>
    <source>
        <strain evidence="2">RL4-1S</strain>
    </source>
</reference>
<dbReference type="Proteomes" id="UP000674234">
    <property type="component" value="Unassembled WGS sequence"/>
</dbReference>
<evidence type="ECO:0000313" key="2">
    <source>
        <dbReference type="EMBL" id="MBP2706542.1"/>
    </source>
</evidence>
<dbReference type="EMBL" id="JAFCNB010000012">
    <property type="protein sequence ID" value="MBP2706542.1"/>
    <property type="molecule type" value="Genomic_DNA"/>
</dbReference>
<protein>
    <submittedName>
        <fullName evidence="2">Uncharacterized protein</fullName>
    </submittedName>
</protein>
<feature type="region of interest" description="Disordered" evidence="1">
    <location>
        <begin position="33"/>
        <end position="58"/>
    </location>
</feature>
<gene>
    <name evidence="2" type="ORF">JOL79_22285</name>
</gene>
<evidence type="ECO:0000256" key="1">
    <source>
        <dbReference type="SAM" id="MobiDB-lite"/>
    </source>
</evidence>